<evidence type="ECO:0000256" key="1">
    <source>
        <dbReference type="ARBA" id="ARBA00008791"/>
    </source>
</evidence>
<protein>
    <submittedName>
        <fullName evidence="3">Universal stress protein</fullName>
    </submittedName>
</protein>
<accession>A0A2J7TKY4</accession>
<reference evidence="3 4" key="1">
    <citation type="submission" date="2017-10" db="EMBL/GenBank/DDBJ databases">
        <title>Genome announcement of Methylocella silvestris TVC from permafrost.</title>
        <authorList>
            <person name="Wang J."/>
            <person name="Geng K."/>
            <person name="Ul-Haque F."/>
            <person name="Crombie A.T."/>
            <person name="Street L.E."/>
            <person name="Wookey P.A."/>
            <person name="Murrell J.C."/>
            <person name="Pratscher J."/>
        </authorList>
    </citation>
    <scope>NUCLEOTIDE SEQUENCE [LARGE SCALE GENOMIC DNA]</scope>
    <source>
        <strain evidence="3 4">TVC</strain>
    </source>
</reference>
<gene>
    <name evidence="3" type="ORF">CR492_00345</name>
</gene>
<dbReference type="InterPro" id="IPR006016">
    <property type="entry name" value="UspA"/>
</dbReference>
<dbReference type="PANTHER" id="PTHR46268">
    <property type="entry name" value="STRESS RESPONSE PROTEIN NHAX"/>
    <property type="match status" value="1"/>
</dbReference>
<dbReference type="InterPro" id="IPR006015">
    <property type="entry name" value="Universal_stress_UspA"/>
</dbReference>
<dbReference type="AlphaFoldDB" id="A0A2J7TKY4"/>
<comment type="similarity">
    <text evidence="1">Belongs to the universal stress protein A family.</text>
</comment>
<dbReference type="Gene3D" id="3.40.50.620">
    <property type="entry name" value="HUPs"/>
    <property type="match status" value="1"/>
</dbReference>
<evidence type="ECO:0000313" key="4">
    <source>
        <dbReference type="Proteomes" id="UP000236286"/>
    </source>
</evidence>
<feature type="domain" description="UspA" evidence="2">
    <location>
        <begin position="1"/>
        <end position="143"/>
    </location>
</feature>
<dbReference type="EMBL" id="PDZR01000001">
    <property type="protein sequence ID" value="PNG27435.1"/>
    <property type="molecule type" value="Genomic_DNA"/>
</dbReference>
<dbReference type="InterPro" id="IPR014729">
    <property type="entry name" value="Rossmann-like_a/b/a_fold"/>
</dbReference>
<evidence type="ECO:0000259" key="2">
    <source>
        <dbReference type="Pfam" id="PF00582"/>
    </source>
</evidence>
<comment type="caution">
    <text evidence="3">The sequence shown here is derived from an EMBL/GenBank/DDBJ whole genome shotgun (WGS) entry which is preliminary data.</text>
</comment>
<dbReference type="Proteomes" id="UP000236286">
    <property type="component" value="Unassembled WGS sequence"/>
</dbReference>
<dbReference type="PANTHER" id="PTHR46268:SF6">
    <property type="entry name" value="UNIVERSAL STRESS PROTEIN UP12"/>
    <property type="match status" value="1"/>
</dbReference>
<dbReference type="CDD" id="cd00293">
    <property type="entry name" value="USP-like"/>
    <property type="match status" value="1"/>
</dbReference>
<dbReference type="OrthoDB" id="5564966at2"/>
<dbReference type="RefSeq" id="WP_102841743.1">
    <property type="nucleotide sequence ID" value="NZ_PDZR01000001.1"/>
</dbReference>
<proteinExistence type="inferred from homology"/>
<dbReference type="SUPFAM" id="SSF52402">
    <property type="entry name" value="Adenine nucleotide alpha hydrolases-like"/>
    <property type="match status" value="1"/>
</dbReference>
<organism evidence="3 4">
    <name type="scientific">Methylocella silvestris</name>
    <dbReference type="NCBI Taxonomy" id="199596"/>
    <lineage>
        <taxon>Bacteria</taxon>
        <taxon>Pseudomonadati</taxon>
        <taxon>Pseudomonadota</taxon>
        <taxon>Alphaproteobacteria</taxon>
        <taxon>Hyphomicrobiales</taxon>
        <taxon>Beijerinckiaceae</taxon>
        <taxon>Methylocella</taxon>
    </lineage>
</organism>
<evidence type="ECO:0000313" key="3">
    <source>
        <dbReference type="EMBL" id="PNG27435.1"/>
    </source>
</evidence>
<dbReference type="Pfam" id="PF00582">
    <property type="entry name" value="Usp"/>
    <property type="match status" value="1"/>
</dbReference>
<name>A0A2J7TKY4_METSI</name>
<dbReference type="PRINTS" id="PR01438">
    <property type="entry name" value="UNVRSLSTRESS"/>
</dbReference>
<sequence length="145" mass="15186">MYTNILIPTDGSELAGKAVIHGVELAQKIGAKVTFLTVTLPFQVFSAEAAMIEDTPADYTARIAEQAAKTLDAAAAIATAAGVALETVQVENDRPYEAIISTATQKGADLIIMSSHGRKGISALILGSETAKVLTHCKVPVLVHR</sequence>